<reference evidence="2" key="1">
    <citation type="submission" date="2019-02" db="EMBL/GenBank/DDBJ databases">
        <authorList>
            <person name="Li S.-H."/>
        </authorList>
    </citation>
    <scope>NUCLEOTIDE SEQUENCE</scope>
    <source>
        <strain evidence="2">IMCC14734</strain>
    </source>
</reference>
<feature type="transmembrane region" description="Helical" evidence="1">
    <location>
        <begin position="215"/>
        <end position="235"/>
    </location>
</feature>
<name>A0ABT3TIK4_9GAMM</name>
<gene>
    <name evidence="2" type="ORF">EYC98_15000</name>
</gene>
<dbReference type="Proteomes" id="UP001143362">
    <property type="component" value="Unassembled WGS sequence"/>
</dbReference>
<accession>A0ABT3TIK4</accession>
<feature type="transmembrane region" description="Helical" evidence="1">
    <location>
        <begin position="247"/>
        <end position="270"/>
    </location>
</feature>
<keyword evidence="1" id="KW-1133">Transmembrane helix</keyword>
<feature type="transmembrane region" description="Helical" evidence="1">
    <location>
        <begin position="276"/>
        <end position="301"/>
    </location>
</feature>
<keyword evidence="1" id="KW-0472">Membrane</keyword>
<sequence length="376" mass="39646">MSSAVARYVCSQGPEQSTDICFSGDWTLDAPAPAFTTLASELEQQQNRTLRCQVDDNLEWDSALIAFLLQCHNYCLTRELTLDSSALPDGARKLLALSTAVASLEIAAAEPKSLLERLNPSAPLLRLWHSLEAALEFIGSVSLALGALMRGRANTRLTDFLNFLFEAGPKALGIITLTSFLVGMILAYLGAAQLAQFGAQVYVADLVTVGMLREMGALMTAVVMAGRTGAAYAAQLGTMQTREEIDAIVTLGISPVEFLVLPRLLALIVIMPLLVIYANFIGILGGALVASGMGVSLTQFLEETRTVITLTQLNVGLGKALVFGTLIALAGCYSGINCGRSSAAVGEATTNAVVTAIVFLIVADAAINIALQNMGI</sequence>
<dbReference type="EMBL" id="SHNN01000003">
    <property type="protein sequence ID" value="MCX2982167.1"/>
    <property type="molecule type" value="Genomic_DNA"/>
</dbReference>
<feature type="transmembrane region" description="Helical" evidence="1">
    <location>
        <begin position="313"/>
        <end position="336"/>
    </location>
</feature>
<dbReference type="InterPro" id="IPR030802">
    <property type="entry name" value="Permease_MalE"/>
</dbReference>
<protein>
    <submittedName>
        <fullName evidence="2">ABC transporter permease</fullName>
    </submittedName>
</protein>
<keyword evidence="3" id="KW-1185">Reference proteome</keyword>
<dbReference type="Pfam" id="PF02405">
    <property type="entry name" value="MlaE"/>
    <property type="match status" value="1"/>
</dbReference>
<keyword evidence="1" id="KW-0812">Transmembrane</keyword>
<dbReference type="PANTHER" id="PTHR30188:SF3">
    <property type="entry name" value="ABC TRANSPORTER PERMEASE"/>
    <property type="match status" value="1"/>
</dbReference>
<proteinExistence type="predicted"/>
<dbReference type="PANTHER" id="PTHR30188">
    <property type="entry name" value="ABC TRANSPORTER PERMEASE PROTEIN-RELATED"/>
    <property type="match status" value="1"/>
</dbReference>
<dbReference type="RefSeq" id="WP_279246194.1">
    <property type="nucleotide sequence ID" value="NZ_SHNN01000003.1"/>
</dbReference>
<evidence type="ECO:0000313" key="3">
    <source>
        <dbReference type="Proteomes" id="UP001143362"/>
    </source>
</evidence>
<comment type="caution">
    <text evidence="2">The sequence shown here is derived from an EMBL/GenBank/DDBJ whole genome shotgun (WGS) entry which is preliminary data.</text>
</comment>
<feature type="transmembrane region" description="Helical" evidence="1">
    <location>
        <begin position="171"/>
        <end position="195"/>
    </location>
</feature>
<evidence type="ECO:0000256" key="1">
    <source>
        <dbReference type="SAM" id="Phobius"/>
    </source>
</evidence>
<feature type="transmembrane region" description="Helical" evidence="1">
    <location>
        <begin position="348"/>
        <end position="371"/>
    </location>
</feature>
<evidence type="ECO:0000313" key="2">
    <source>
        <dbReference type="EMBL" id="MCX2982167.1"/>
    </source>
</evidence>
<organism evidence="2 3">
    <name type="scientific">Candidatus Litorirhabdus singularis</name>
    <dbReference type="NCBI Taxonomy" id="2518993"/>
    <lineage>
        <taxon>Bacteria</taxon>
        <taxon>Pseudomonadati</taxon>
        <taxon>Pseudomonadota</taxon>
        <taxon>Gammaproteobacteria</taxon>
        <taxon>Cellvibrionales</taxon>
        <taxon>Halieaceae</taxon>
        <taxon>Candidatus Litorirhabdus</taxon>
    </lineage>
</organism>